<feature type="chain" id="PRO_5008660481" evidence="3">
    <location>
        <begin position="23"/>
        <end position="324"/>
    </location>
</feature>
<accession>A0A1C2EE70</accession>
<name>A0A1C2EE70_9HYPH</name>
<dbReference type="AlphaFoldDB" id="A0A1C2EE70"/>
<dbReference type="GO" id="GO:0030288">
    <property type="term" value="C:outer membrane-bounded periplasmic space"/>
    <property type="evidence" value="ECO:0007669"/>
    <property type="project" value="TreeGrafter"/>
</dbReference>
<dbReference type="InterPro" id="IPR025997">
    <property type="entry name" value="SBP_2_dom"/>
</dbReference>
<keyword evidence="3" id="KW-0732">Signal</keyword>
<dbReference type="CDD" id="cd19965">
    <property type="entry name" value="PBP1_ABC_sugar_binding-like"/>
    <property type="match status" value="1"/>
</dbReference>
<sequence>MLKKFLATTALGLSLMASPAGAEGLNIVFISHSSASNTFWQSVKKGFDDACAKVSATCQLVLTQQEGSVEQAVANLQAAIASKPDAIFVAIVDDKAYDNAIKEATDAGILVLAVNVDDSQGAKGNARKAFIGQGFVAAGYALAKAQSENFPKEGPLNLLVGVNAPGQTWSEQRAGGVKKFLEEYKAEHKDREINITRIDSATDLALTADRIGAYLNANPNTTAYFDTGYWEASVAKVLKDRGVAPGKVLLGGFDLVPEVLQQMQAGYVQVQVDQQPYMQGFMPVMETYLYKTAGLTPADIDTGQGIVTPKDVPAIMEMSKKGLR</sequence>
<evidence type="ECO:0000256" key="2">
    <source>
        <dbReference type="ARBA" id="ARBA00007639"/>
    </source>
</evidence>
<dbReference type="OrthoDB" id="257716at2"/>
<keyword evidence="6" id="KW-1185">Reference proteome</keyword>
<dbReference type="EMBL" id="MDEO01000017">
    <property type="protein sequence ID" value="OCX25325.1"/>
    <property type="molecule type" value="Genomic_DNA"/>
</dbReference>
<evidence type="ECO:0000313" key="6">
    <source>
        <dbReference type="Proteomes" id="UP000094412"/>
    </source>
</evidence>
<dbReference type="PANTHER" id="PTHR30036">
    <property type="entry name" value="D-XYLOSE-BINDING PERIPLASMIC PROTEIN"/>
    <property type="match status" value="1"/>
</dbReference>
<feature type="signal peptide" evidence="3">
    <location>
        <begin position="1"/>
        <end position="22"/>
    </location>
</feature>
<evidence type="ECO:0000259" key="4">
    <source>
        <dbReference type="Pfam" id="PF13407"/>
    </source>
</evidence>
<dbReference type="Proteomes" id="UP000094412">
    <property type="component" value="Unassembled WGS sequence"/>
</dbReference>
<dbReference type="RefSeq" id="WP_024922134.1">
    <property type="nucleotide sequence ID" value="NZ_MDEO01000017.1"/>
</dbReference>
<evidence type="ECO:0000256" key="1">
    <source>
        <dbReference type="ARBA" id="ARBA00004418"/>
    </source>
</evidence>
<evidence type="ECO:0000313" key="5">
    <source>
        <dbReference type="EMBL" id="OCX25325.1"/>
    </source>
</evidence>
<dbReference type="STRING" id="1566387.QV13_00610"/>
<dbReference type="Pfam" id="PF13407">
    <property type="entry name" value="Peripla_BP_4"/>
    <property type="match status" value="1"/>
</dbReference>
<dbReference type="SUPFAM" id="SSF53822">
    <property type="entry name" value="Periplasmic binding protein-like I"/>
    <property type="match status" value="1"/>
</dbReference>
<gene>
    <name evidence="5" type="ORF">QV13_00610</name>
</gene>
<comment type="caution">
    <text evidence="5">The sequence shown here is derived from an EMBL/GenBank/DDBJ whole genome shotgun (WGS) entry which is preliminary data.</text>
</comment>
<feature type="domain" description="Periplasmic binding protein" evidence="4">
    <location>
        <begin position="28"/>
        <end position="288"/>
    </location>
</feature>
<dbReference type="InterPro" id="IPR028082">
    <property type="entry name" value="Peripla_BP_I"/>
</dbReference>
<protein>
    <submittedName>
        <fullName evidence="5">ABC transporter substrate-binding protein</fullName>
    </submittedName>
</protein>
<comment type="similarity">
    <text evidence="2">Belongs to the bacterial solute-binding protein 2 family.</text>
</comment>
<organism evidence="5 6">
    <name type="scientific">Mesorhizobium hungaricum</name>
    <dbReference type="NCBI Taxonomy" id="1566387"/>
    <lineage>
        <taxon>Bacteria</taxon>
        <taxon>Pseudomonadati</taxon>
        <taxon>Pseudomonadota</taxon>
        <taxon>Alphaproteobacteria</taxon>
        <taxon>Hyphomicrobiales</taxon>
        <taxon>Phyllobacteriaceae</taxon>
        <taxon>Mesorhizobium</taxon>
    </lineage>
</organism>
<dbReference type="GO" id="GO:0030246">
    <property type="term" value="F:carbohydrate binding"/>
    <property type="evidence" value="ECO:0007669"/>
    <property type="project" value="TreeGrafter"/>
</dbReference>
<dbReference type="InterPro" id="IPR050555">
    <property type="entry name" value="Bact_Solute-Bind_Prot2"/>
</dbReference>
<reference evidence="5 6" key="1">
    <citation type="submission" date="2016-08" db="EMBL/GenBank/DDBJ databases">
        <title>Whole genome sequence of Mesorhizobium sp. strain UASWS1009 isolated from industrial sewage.</title>
        <authorList>
            <person name="Crovadore J."/>
            <person name="Calmin G."/>
            <person name="Chablais R."/>
            <person name="Cochard B."/>
            <person name="Lefort F."/>
        </authorList>
    </citation>
    <scope>NUCLEOTIDE SEQUENCE [LARGE SCALE GENOMIC DNA]</scope>
    <source>
        <strain evidence="5 6">UASWS1009</strain>
    </source>
</reference>
<dbReference type="PANTHER" id="PTHR30036:SF7">
    <property type="entry name" value="ABC TRANSPORTER PERIPLASMIC-BINDING PROTEIN YPHF"/>
    <property type="match status" value="1"/>
</dbReference>
<evidence type="ECO:0000256" key="3">
    <source>
        <dbReference type="SAM" id="SignalP"/>
    </source>
</evidence>
<comment type="subcellular location">
    <subcellularLocation>
        <location evidence="1">Periplasm</location>
    </subcellularLocation>
</comment>
<dbReference type="Gene3D" id="3.40.50.2300">
    <property type="match status" value="2"/>
</dbReference>
<proteinExistence type="inferred from homology"/>